<comment type="caution">
    <text evidence="8">The sequence shown here is derived from an EMBL/GenBank/DDBJ whole genome shotgun (WGS) entry which is preliminary data.</text>
</comment>
<reference evidence="8" key="2">
    <citation type="journal article" date="2021" name="PeerJ">
        <title>Extensive microbial diversity within the chicken gut microbiome revealed by metagenomics and culture.</title>
        <authorList>
            <person name="Gilroy R."/>
            <person name="Ravi A."/>
            <person name="Getino M."/>
            <person name="Pursley I."/>
            <person name="Horton D.L."/>
            <person name="Alikhan N.F."/>
            <person name="Baker D."/>
            <person name="Gharbi K."/>
            <person name="Hall N."/>
            <person name="Watson M."/>
            <person name="Adriaenssens E.M."/>
            <person name="Foster-Nyarko E."/>
            <person name="Jarju S."/>
            <person name="Secka A."/>
            <person name="Antonio M."/>
            <person name="Oren A."/>
            <person name="Chaudhuri R.R."/>
            <person name="La Ragione R."/>
            <person name="Hildebrand F."/>
            <person name="Pallen M.J."/>
        </authorList>
    </citation>
    <scope>NUCLEOTIDE SEQUENCE</scope>
    <source>
        <strain evidence="8">1748</strain>
    </source>
</reference>
<feature type="domain" description="ABC3 transporter permease C-terminal" evidence="7">
    <location>
        <begin position="513"/>
        <end position="632"/>
    </location>
</feature>
<dbReference type="EMBL" id="JADING010000054">
    <property type="protein sequence ID" value="MBO8414224.1"/>
    <property type="molecule type" value="Genomic_DNA"/>
</dbReference>
<dbReference type="PANTHER" id="PTHR24220">
    <property type="entry name" value="IMPORT ATP-BINDING PROTEIN"/>
    <property type="match status" value="1"/>
</dbReference>
<dbReference type="InterPro" id="IPR015854">
    <property type="entry name" value="ABC_transpr_LolD-like"/>
</dbReference>
<dbReference type="AlphaFoldDB" id="A0A9D9D922"/>
<evidence type="ECO:0000256" key="1">
    <source>
        <dbReference type="ARBA" id="ARBA00004651"/>
    </source>
</evidence>
<dbReference type="SUPFAM" id="SSF52540">
    <property type="entry name" value="P-loop containing nucleoside triphosphate hydrolases"/>
    <property type="match status" value="1"/>
</dbReference>
<gene>
    <name evidence="8" type="ORF">IAC78_01920</name>
</gene>
<proteinExistence type="predicted"/>
<name>A0A9D9D922_9BACL</name>
<keyword evidence="4 6" id="KW-1133">Transmembrane helix</keyword>
<evidence type="ECO:0000256" key="5">
    <source>
        <dbReference type="ARBA" id="ARBA00023136"/>
    </source>
</evidence>
<feature type="transmembrane region" description="Helical" evidence="6">
    <location>
        <begin position="554"/>
        <end position="583"/>
    </location>
</feature>
<dbReference type="GO" id="GO:0005886">
    <property type="term" value="C:plasma membrane"/>
    <property type="evidence" value="ECO:0007669"/>
    <property type="project" value="UniProtKB-SubCell"/>
</dbReference>
<evidence type="ECO:0000256" key="6">
    <source>
        <dbReference type="SAM" id="Phobius"/>
    </source>
</evidence>
<organism evidence="8 9">
    <name type="scientific">Candidatus Scatoplasma merdavium</name>
    <dbReference type="NCBI Taxonomy" id="2840932"/>
    <lineage>
        <taxon>Bacteria</taxon>
        <taxon>Bacillati</taxon>
        <taxon>Bacillota</taxon>
        <taxon>Bacilli</taxon>
        <taxon>Bacillales</taxon>
        <taxon>Candidatus Scatoplasma</taxon>
    </lineage>
</organism>
<dbReference type="InterPro" id="IPR027417">
    <property type="entry name" value="P-loop_NTPase"/>
</dbReference>
<dbReference type="Proteomes" id="UP000823629">
    <property type="component" value="Unassembled WGS sequence"/>
</dbReference>
<accession>A0A9D9D922</accession>
<evidence type="ECO:0000256" key="3">
    <source>
        <dbReference type="ARBA" id="ARBA00022692"/>
    </source>
</evidence>
<keyword evidence="2" id="KW-1003">Cell membrane</keyword>
<feature type="non-terminal residue" evidence="8">
    <location>
        <position position="1"/>
    </location>
</feature>
<keyword evidence="5 6" id="KW-0472">Membrane</keyword>
<dbReference type="PANTHER" id="PTHR24220:SF692">
    <property type="entry name" value="ABC TRANSPORTER DOMAIN-CONTAINING PROTEIN"/>
    <property type="match status" value="1"/>
</dbReference>
<comment type="subcellular location">
    <subcellularLocation>
        <location evidence="1">Cell membrane</location>
        <topology evidence="1">Multi-pass membrane protein</topology>
    </subcellularLocation>
</comment>
<evidence type="ECO:0000259" key="7">
    <source>
        <dbReference type="Pfam" id="PF02687"/>
    </source>
</evidence>
<dbReference type="Pfam" id="PF02687">
    <property type="entry name" value="FtsX"/>
    <property type="match status" value="1"/>
</dbReference>
<reference evidence="8" key="1">
    <citation type="submission" date="2020-10" db="EMBL/GenBank/DDBJ databases">
        <authorList>
            <person name="Gilroy R."/>
        </authorList>
    </citation>
    <scope>NUCLEOTIDE SEQUENCE</scope>
    <source>
        <strain evidence="8">1748</strain>
    </source>
</reference>
<evidence type="ECO:0000313" key="8">
    <source>
        <dbReference type="EMBL" id="MBO8414224.1"/>
    </source>
</evidence>
<dbReference type="GO" id="GO:0022857">
    <property type="term" value="F:transmembrane transporter activity"/>
    <property type="evidence" value="ECO:0007669"/>
    <property type="project" value="TreeGrafter"/>
</dbReference>
<evidence type="ECO:0000256" key="4">
    <source>
        <dbReference type="ARBA" id="ARBA00022989"/>
    </source>
</evidence>
<feature type="transmembrane region" description="Helical" evidence="6">
    <location>
        <begin position="606"/>
        <end position="627"/>
    </location>
</feature>
<protein>
    <submittedName>
        <fullName evidence="8">FtsX-like permease family protein</fullName>
    </submittedName>
</protein>
<evidence type="ECO:0000256" key="2">
    <source>
        <dbReference type="ARBA" id="ARBA00022475"/>
    </source>
</evidence>
<sequence>GEKQRLAIARALGRNTELILLDEPTGNLDKENSKAVMELLKELCKEKMVIVVTHDEDLVKEYGDFACKLEDGEVKVILDNKREEVAATNPKVNVAKFSLKKQFIYALQLIKKHWIRNLASCLLLILSLTLVLFDMVFVNIDGSEAMYSFMNKINLTQVNVSSVGFSSFSGHTAVYSGEKMNDVLDSKGVTHYNYFNAYVSKLDDPNESTSFDDFYTNPIGVNIVDTNEFCFNNKTYFKPQKGEIVLTSFLNEMLPKDEIHILPSDRGSEFSEDKVTVSLKVGDESLETDVPSSFVQKLRSGEELDEEEKLKVDNLYAQAFISYETYVDCENSYSIFKGYYPAFNDFTKNTLIGKSYLRSENETYLLGNKPSSVEEISLSKRAVDIYFKDEDISSLIGKEVSYSKLEDSSYYEKDASFTSLIDMSKVVHTVKIVGIVDDQNNESIYVTDQFIDRFISLKEKCLDGINVNIESSDQIKALFDSNISFSPVEFIQLNSFYQSSPVMVFMKQVLSVLWIVFILLFLVVVLFTCTISVTEKAKEIAIMKSLGLKKKETYGPFLMQNGIMACLGLIFCFLLSAVILSVINSNIDIAAVETYNFNLLYFNSKAVIITVCLGFALPVLVSLVPLFKIKKVDVAYELKSY</sequence>
<keyword evidence="3 6" id="KW-0812">Transmembrane</keyword>
<evidence type="ECO:0000313" key="9">
    <source>
        <dbReference type="Proteomes" id="UP000823629"/>
    </source>
</evidence>
<feature type="transmembrane region" description="Helical" evidence="6">
    <location>
        <begin position="512"/>
        <end position="533"/>
    </location>
</feature>
<dbReference type="Gene3D" id="3.40.50.300">
    <property type="entry name" value="P-loop containing nucleotide triphosphate hydrolases"/>
    <property type="match status" value="1"/>
</dbReference>
<feature type="transmembrane region" description="Helical" evidence="6">
    <location>
        <begin position="118"/>
        <end position="140"/>
    </location>
</feature>
<dbReference type="InterPro" id="IPR003838">
    <property type="entry name" value="ABC3_permease_C"/>
</dbReference>